<dbReference type="PROSITE" id="PS51385">
    <property type="entry name" value="YJEF_N"/>
    <property type="match status" value="1"/>
</dbReference>
<evidence type="ECO:0000313" key="21">
    <source>
        <dbReference type="EMBL" id="MFD2531856.1"/>
    </source>
</evidence>
<dbReference type="InterPro" id="IPR029056">
    <property type="entry name" value="Ribokinase-like"/>
</dbReference>
<evidence type="ECO:0000256" key="7">
    <source>
        <dbReference type="ARBA" id="ARBA00022840"/>
    </source>
</evidence>
<organism evidence="21 22">
    <name type="scientific">Gracilimonas halophila</name>
    <dbReference type="NCBI Taxonomy" id="1834464"/>
    <lineage>
        <taxon>Bacteria</taxon>
        <taxon>Pseudomonadati</taxon>
        <taxon>Balneolota</taxon>
        <taxon>Balneolia</taxon>
        <taxon>Balneolales</taxon>
        <taxon>Balneolaceae</taxon>
        <taxon>Gracilimonas</taxon>
    </lineage>
</organism>
<dbReference type="EMBL" id="JBHULI010000022">
    <property type="protein sequence ID" value="MFD2531856.1"/>
    <property type="molecule type" value="Genomic_DNA"/>
</dbReference>
<feature type="binding site" evidence="17">
    <location>
        <position position="182"/>
    </location>
    <ligand>
        <name>K(+)</name>
        <dbReference type="ChEBI" id="CHEBI:29103"/>
    </ligand>
</feature>
<accession>A0ABW5JHS4</accession>
<keyword evidence="22" id="KW-1185">Reference proteome</keyword>
<dbReference type="HAMAP" id="MF_01966">
    <property type="entry name" value="NADHX_epimerase"/>
    <property type="match status" value="1"/>
</dbReference>
<evidence type="ECO:0000256" key="12">
    <source>
        <dbReference type="ARBA" id="ARBA00023239"/>
    </source>
</evidence>
<keyword evidence="13" id="KW-0511">Multifunctional enzyme</keyword>
<dbReference type="Gene3D" id="3.40.50.10260">
    <property type="entry name" value="YjeF N-terminal domain"/>
    <property type="match status" value="1"/>
</dbReference>
<feature type="binding site" evidence="17">
    <location>
        <position position="81"/>
    </location>
    <ligand>
        <name>K(+)</name>
        <dbReference type="ChEBI" id="CHEBI:29103"/>
    </ligand>
</feature>
<reference evidence="22" key="1">
    <citation type="journal article" date="2019" name="Int. J. Syst. Evol. Microbiol.">
        <title>The Global Catalogue of Microorganisms (GCM) 10K type strain sequencing project: providing services to taxonomists for standard genome sequencing and annotation.</title>
        <authorList>
            <consortium name="The Broad Institute Genomics Platform"/>
            <consortium name="The Broad Institute Genome Sequencing Center for Infectious Disease"/>
            <person name="Wu L."/>
            <person name="Ma J."/>
        </authorList>
    </citation>
    <scope>NUCLEOTIDE SEQUENCE [LARGE SCALE GENOMIC DNA]</scope>
    <source>
        <strain evidence="22">KCTC 52042</strain>
    </source>
</reference>
<dbReference type="GO" id="GO:0052856">
    <property type="term" value="F:NAD(P)HX epimerase activity"/>
    <property type="evidence" value="ECO:0007669"/>
    <property type="project" value="UniProtKB-EC"/>
</dbReference>
<keyword evidence="5 17" id="KW-0479">Metal-binding</keyword>
<dbReference type="SUPFAM" id="SSF64153">
    <property type="entry name" value="YjeF N-terminal domain-like"/>
    <property type="match status" value="1"/>
</dbReference>
<comment type="catalytic activity">
    <reaction evidence="2 17 18">
        <text>(6R)-NADPHX = (6S)-NADPHX</text>
        <dbReference type="Rhea" id="RHEA:32227"/>
        <dbReference type="ChEBI" id="CHEBI:64076"/>
        <dbReference type="ChEBI" id="CHEBI:64077"/>
        <dbReference type="EC" id="5.1.99.6"/>
    </reaction>
</comment>
<keyword evidence="7 18" id="KW-0067">ATP-binding</keyword>
<comment type="similarity">
    <text evidence="4 18">In the C-terminal section; belongs to the NnrD/CARKD family.</text>
</comment>
<comment type="function">
    <text evidence="17">Catalyzes the epimerization of the S- and R-forms of NAD(P)HX, a damaged form of NAD(P)H that is a result of enzymatic or heat-dependent hydration. This is a prerequisite for the S-specific NAD(P)H-hydrate dehydratase to allow the repair of both epimers of NAD(P)HX.</text>
</comment>
<comment type="similarity">
    <text evidence="17">Belongs to the NnrE/AIBP family.</text>
</comment>
<proteinExistence type="inferred from homology"/>
<dbReference type="RefSeq" id="WP_390299653.1">
    <property type="nucleotide sequence ID" value="NZ_JBHULI010000022.1"/>
</dbReference>
<evidence type="ECO:0000256" key="18">
    <source>
        <dbReference type="PIRNR" id="PIRNR017184"/>
    </source>
</evidence>
<evidence type="ECO:0000259" key="19">
    <source>
        <dbReference type="PROSITE" id="PS51383"/>
    </source>
</evidence>
<dbReference type="Pfam" id="PF03853">
    <property type="entry name" value="YjeF_N"/>
    <property type="match status" value="1"/>
</dbReference>
<dbReference type="Pfam" id="PF01256">
    <property type="entry name" value="Carb_kinase"/>
    <property type="match status" value="1"/>
</dbReference>
<dbReference type="PIRSF" id="PIRSF017184">
    <property type="entry name" value="Nnr"/>
    <property type="match status" value="1"/>
</dbReference>
<evidence type="ECO:0000259" key="20">
    <source>
        <dbReference type="PROSITE" id="PS51385"/>
    </source>
</evidence>
<comment type="function">
    <text evidence="14 18">Bifunctional enzyme that catalyzes the epimerization of the S- and R-forms of NAD(P)HX and the dehydration of the S-form of NAD(P)HX at the expense of ADP, which is converted to AMP. This allows the repair of both epimers of NAD(P)HX, a damaged form of NAD(P)H that is a result of enzymatic or heat-dependent hydration.</text>
</comment>
<evidence type="ECO:0000256" key="15">
    <source>
        <dbReference type="ARBA" id="ARBA00048238"/>
    </source>
</evidence>
<evidence type="ECO:0000256" key="8">
    <source>
        <dbReference type="ARBA" id="ARBA00022857"/>
    </source>
</evidence>
<keyword evidence="10 17" id="KW-0520">NAD</keyword>
<evidence type="ECO:0000256" key="1">
    <source>
        <dbReference type="ARBA" id="ARBA00000013"/>
    </source>
</evidence>
<keyword evidence="6 17" id="KW-0547">Nucleotide-binding</keyword>
<feature type="binding site" evidence="17">
    <location>
        <position position="179"/>
    </location>
    <ligand>
        <name>(6S)-NADPHX</name>
        <dbReference type="ChEBI" id="CHEBI:64076"/>
    </ligand>
</feature>
<dbReference type="PANTHER" id="PTHR12592:SF0">
    <property type="entry name" value="ATP-DEPENDENT (S)-NAD(P)H-HYDRATE DEHYDRATASE"/>
    <property type="match status" value="1"/>
</dbReference>
<evidence type="ECO:0000256" key="4">
    <source>
        <dbReference type="ARBA" id="ARBA00009524"/>
    </source>
</evidence>
<comment type="catalytic activity">
    <reaction evidence="15 18">
        <text>(6S)-NADHX + ADP = AMP + phosphate + NADH + H(+)</text>
        <dbReference type="Rhea" id="RHEA:32223"/>
        <dbReference type="ChEBI" id="CHEBI:15378"/>
        <dbReference type="ChEBI" id="CHEBI:43474"/>
        <dbReference type="ChEBI" id="CHEBI:57945"/>
        <dbReference type="ChEBI" id="CHEBI:64074"/>
        <dbReference type="ChEBI" id="CHEBI:456215"/>
        <dbReference type="ChEBI" id="CHEBI:456216"/>
        <dbReference type="EC" id="4.2.1.136"/>
    </reaction>
</comment>
<evidence type="ECO:0000256" key="13">
    <source>
        <dbReference type="ARBA" id="ARBA00023268"/>
    </source>
</evidence>
<evidence type="ECO:0000313" key="22">
    <source>
        <dbReference type="Proteomes" id="UP001597460"/>
    </source>
</evidence>
<protein>
    <recommendedName>
        <fullName evidence="17">NAD(P)H-hydrate epimerase</fullName>
        <ecNumber evidence="17">5.1.99.6</ecNumber>
    </recommendedName>
    <alternativeName>
        <fullName evidence="17">NAD(P)HX epimerase</fullName>
    </alternativeName>
</protein>
<evidence type="ECO:0000256" key="11">
    <source>
        <dbReference type="ARBA" id="ARBA00023235"/>
    </source>
</evidence>
<dbReference type="PANTHER" id="PTHR12592">
    <property type="entry name" value="ATP-DEPENDENT (S)-NAD(P)H-HYDRATE DEHYDRATASE FAMILY MEMBER"/>
    <property type="match status" value="1"/>
</dbReference>
<sequence>MSYAKDVNIGENESLYMLKIPHPYYLCSAEQSRFMDEKTITEFGIDGFTLMEIAGTRAADFIMSEIPANSHGVFFCGKGNNGGDALVIARLLSQQDFNITVCFLSGTEDLSPDADKNFRLLQKLETDIQVLKWEDFTPEDYDFIADGMLGTGLNTEVRALYSDAIEYINKQKAPVFSLDVPTGLNADTGQIMGSAVQSDFTLSFGALKIGFYLNEGFDTAGEVILCELSFPNKYKNPASYLIDEEWVDANSPSREKKKHKYDGGVLYIIAGSEGLTGAAVLAAKSAWSTGLGAVVLITPKGLLEVYEKQLVQIIKKPIGDHDDVYFKESHLADVLEVLKEKPGKLLIGPGIGRHEETIRFTQKLLTAFEGDSLIDADALFALSKWENWDIPDSSDLILTPHPGELKSLLNKELSNDHERMEAVITFAKQNGLTILSKGMPSIVGTESGVPYLTGYDTRVFSRAGFGDVLAGKTGAFWLKYSSAELACFQALLNGYKGSKQYFATNSGSLEPMDII</sequence>
<evidence type="ECO:0000256" key="14">
    <source>
        <dbReference type="ARBA" id="ARBA00025153"/>
    </source>
</evidence>
<name>A0ABW5JHS4_9BACT</name>
<dbReference type="EC" id="5.1.99.6" evidence="17"/>
<gene>
    <name evidence="17" type="primary">nnrE</name>
    <name evidence="21" type="ORF">ACFSVN_05315</name>
</gene>
<comment type="caution">
    <text evidence="21">The sequence shown here is derived from an EMBL/GenBank/DDBJ whole genome shotgun (WGS) entry which is preliminary data.</text>
</comment>
<keyword evidence="8 17" id="KW-0521">NADP</keyword>
<feature type="domain" description="YjeF N-terminal" evidence="20">
    <location>
        <begin position="32"/>
        <end position="236"/>
    </location>
</feature>
<dbReference type="CDD" id="cd01171">
    <property type="entry name" value="YXKO-related"/>
    <property type="match status" value="1"/>
</dbReference>
<evidence type="ECO:0000256" key="5">
    <source>
        <dbReference type="ARBA" id="ARBA00022723"/>
    </source>
</evidence>
<comment type="catalytic activity">
    <reaction evidence="16 18">
        <text>(6S)-NADPHX + ADP = AMP + phosphate + NADPH + H(+)</text>
        <dbReference type="Rhea" id="RHEA:32235"/>
        <dbReference type="ChEBI" id="CHEBI:15378"/>
        <dbReference type="ChEBI" id="CHEBI:43474"/>
        <dbReference type="ChEBI" id="CHEBI:57783"/>
        <dbReference type="ChEBI" id="CHEBI:64076"/>
        <dbReference type="ChEBI" id="CHEBI:456215"/>
        <dbReference type="ChEBI" id="CHEBI:456216"/>
        <dbReference type="EC" id="4.2.1.136"/>
    </reaction>
</comment>
<evidence type="ECO:0000256" key="17">
    <source>
        <dbReference type="HAMAP-Rule" id="MF_01966"/>
    </source>
</evidence>
<feature type="domain" description="YjeF C-terminal" evidence="19">
    <location>
        <begin position="243"/>
        <end position="515"/>
    </location>
</feature>
<dbReference type="InterPro" id="IPR004443">
    <property type="entry name" value="YjeF_N_dom"/>
</dbReference>
<keyword evidence="11 17" id="KW-0413">Isomerase</keyword>
<dbReference type="InterPro" id="IPR000631">
    <property type="entry name" value="CARKD"/>
</dbReference>
<keyword evidence="9 17" id="KW-0630">Potassium</keyword>
<dbReference type="SUPFAM" id="SSF53613">
    <property type="entry name" value="Ribokinase-like"/>
    <property type="match status" value="1"/>
</dbReference>
<evidence type="ECO:0000256" key="3">
    <source>
        <dbReference type="ARBA" id="ARBA00006001"/>
    </source>
</evidence>
<comment type="cofactor">
    <cofactor evidence="17 18">
        <name>K(+)</name>
        <dbReference type="ChEBI" id="CHEBI:29103"/>
    </cofactor>
    <text evidence="17 18">Binds 1 potassium ion per subunit.</text>
</comment>
<feature type="binding site" evidence="17">
    <location>
        <position position="146"/>
    </location>
    <ligand>
        <name>K(+)</name>
        <dbReference type="ChEBI" id="CHEBI:29103"/>
    </ligand>
</feature>
<comment type="catalytic activity">
    <reaction evidence="1 17 18">
        <text>(6R)-NADHX = (6S)-NADHX</text>
        <dbReference type="Rhea" id="RHEA:32215"/>
        <dbReference type="ChEBI" id="CHEBI:64074"/>
        <dbReference type="ChEBI" id="CHEBI:64075"/>
        <dbReference type="EC" id="5.1.99.6"/>
    </reaction>
</comment>
<dbReference type="Proteomes" id="UP001597460">
    <property type="component" value="Unassembled WGS sequence"/>
</dbReference>
<evidence type="ECO:0000256" key="10">
    <source>
        <dbReference type="ARBA" id="ARBA00023027"/>
    </source>
</evidence>
<keyword evidence="12 18" id="KW-0456">Lyase</keyword>
<dbReference type="InterPro" id="IPR030677">
    <property type="entry name" value="Nnr"/>
</dbReference>
<evidence type="ECO:0000256" key="2">
    <source>
        <dbReference type="ARBA" id="ARBA00000909"/>
    </source>
</evidence>
<feature type="binding site" evidence="17">
    <location>
        <begin position="150"/>
        <end position="156"/>
    </location>
    <ligand>
        <name>(6S)-NADPHX</name>
        <dbReference type="ChEBI" id="CHEBI:64076"/>
    </ligand>
</feature>
<evidence type="ECO:0000256" key="9">
    <source>
        <dbReference type="ARBA" id="ARBA00022958"/>
    </source>
</evidence>
<dbReference type="InterPro" id="IPR036652">
    <property type="entry name" value="YjeF_N_dom_sf"/>
</dbReference>
<dbReference type="PROSITE" id="PS51383">
    <property type="entry name" value="YJEF_C_3"/>
    <property type="match status" value="1"/>
</dbReference>
<feature type="binding site" evidence="17">
    <location>
        <position position="161"/>
    </location>
    <ligand>
        <name>(6S)-NADPHX</name>
        <dbReference type="ChEBI" id="CHEBI:64076"/>
    </ligand>
</feature>
<comment type="similarity">
    <text evidence="3 18">In the N-terminal section; belongs to the NnrE/AIBP family.</text>
</comment>
<feature type="binding site" evidence="17">
    <location>
        <begin position="80"/>
        <end position="84"/>
    </location>
    <ligand>
        <name>(6S)-NADPHX</name>
        <dbReference type="ChEBI" id="CHEBI:64076"/>
    </ligand>
</feature>
<evidence type="ECO:0000256" key="6">
    <source>
        <dbReference type="ARBA" id="ARBA00022741"/>
    </source>
</evidence>
<dbReference type="NCBIfam" id="TIGR00197">
    <property type="entry name" value="yjeF_nterm"/>
    <property type="match status" value="1"/>
</dbReference>
<dbReference type="Gene3D" id="3.40.1190.20">
    <property type="match status" value="1"/>
</dbReference>
<evidence type="ECO:0000256" key="16">
    <source>
        <dbReference type="ARBA" id="ARBA00049209"/>
    </source>
</evidence>